<evidence type="ECO:0000313" key="2">
    <source>
        <dbReference type="Proteomes" id="UP001165121"/>
    </source>
</evidence>
<dbReference type="OrthoDB" id="128557at2759"/>
<reference evidence="1" key="1">
    <citation type="submission" date="2023-04" db="EMBL/GenBank/DDBJ databases">
        <title>Phytophthora fragariaefolia NBRC 109709.</title>
        <authorList>
            <person name="Ichikawa N."/>
            <person name="Sato H."/>
            <person name="Tonouchi N."/>
        </authorList>
    </citation>
    <scope>NUCLEOTIDE SEQUENCE</scope>
    <source>
        <strain evidence="1">NBRC 109709</strain>
    </source>
</reference>
<organism evidence="1 2">
    <name type="scientific">Phytophthora fragariaefolia</name>
    <dbReference type="NCBI Taxonomy" id="1490495"/>
    <lineage>
        <taxon>Eukaryota</taxon>
        <taxon>Sar</taxon>
        <taxon>Stramenopiles</taxon>
        <taxon>Oomycota</taxon>
        <taxon>Peronosporomycetes</taxon>
        <taxon>Peronosporales</taxon>
        <taxon>Peronosporaceae</taxon>
        <taxon>Phytophthora</taxon>
    </lineage>
</organism>
<protein>
    <submittedName>
        <fullName evidence="1">Unnamed protein product</fullName>
    </submittedName>
</protein>
<proteinExistence type="predicted"/>
<dbReference type="EMBL" id="BSXT01001522">
    <property type="protein sequence ID" value="GMF43240.1"/>
    <property type="molecule type" value="Genomic_DNA"/>
</dbReference>
<dbReference type="Proteomes" id="UP001165121">
    <property type="component" value="Unassembled WGS sequence"/>
</dbReference>
<gene>
    <name evidence="1" type="ORF">Pfra01_001454400</name>
</gene>
<sequence length="397" mass="44237">MSVASKGRGLDKLPANAIHNRWSTLAALDSKDELAIAADSLQKVVCMSKLRLPKRLPYEKDKMKVSASIEGIRDVVYVRLRRNERANKVVLPCAEKYCCAKAMLEALLEHLSNLSSAKFYDELSAWKETVEVGLRRSNRSSYCHDVASGPDTEEASVNDPDMFAMLDPADAIATANLMEDMEMANSECVTQDSSDSDVPRTQPTAVAIVPTSAKIKSEEVLTHEHVLSVANDNGDGDVVSKIPGRQADIVGLPIPKRRSNIRATSKQLRQTRLVPERLALHKYLSGLPVTLKDLVAWARNTPDIKFVLEIMDKYRVQLDDAYLRARTIVGGWEANRPAEYMHNFVILVDLMRSMQVAITTAKREQPRPDELDESVKKHGIVLDMVASIDPKLWKFSG</sequence>
<comment type="caution">
    <text evidence="1">The sequence shown here is derived from an EMBL/GenBank/DDBJ whole genome shotgun (WGS) entry which is preliminary data.</text>
</comment>
<name>A0A9W6XQL2_9STRA</name>
<dbReference type="AlphaFoldDB" id="A0A9W6XQL2"/>
<keyword evidence="2" id="KW-1185">Reference proteome</keyword>
<evidence type="ECO:0000313" key="1">
    <source>
        <dbReference type="EMBL" id="GMF43240.1"/>
    </source>
</evidence>
<accession>A0A9W6XQL2</accession>